<dbReference type="NCBIfam" id="TIGR00345">
    <property type="entry name" value="GET3_arsA_TRC40"/>
    <property type="match status" value="1"/>
</dbReference>
<protein>
    <submittedName>
        <fullName evidence="4">ArsA family ATPase</fullName>
    </submittedName>
</protein>
<evidence type="ECO:0000259" key="3">
    <source>
        <dbReference type="Pfam" id="PF17886"/>
    </source>
</evidence>
<dbReference type="PANTHER" id="PTHR10803">
    <property type="entry name" value="ARSENICAL PUMP-DRIVING ATPASE ARSENITE-TRANSLOCATING ATPASE"/>
    <property type="match status" value="1"/>
</dbReference>
<sequence>MRIILYTGKGGVGKTSVAAATACKIAKKGKRVLIMSTDQAHSLSDSFDLRLSNTPTKIKGNLDALEVDVVLENENIWGNIKSYIEQLMLLKSNKNIESEELLVFPGFEDLLSLLKIKEIHDENKYDVLIVDCAPTGETMSLLKFPEIFKWWMEKFFPIKKKGAKLAKPIVESTLKIPMPDEKVFDEIELLYKKIDDLHSLLLDKEKVSIRIVTTHEKIVIKESKRSFTYLHLFDFNVDAVIINKVFSDTIGKGYFEKWLDIQKDSIMDINESFSPIPIFKCQLMEKEIRGYESLLNMGDSIYGEIAPEKIMFQEKIFEVERSPKEGYNLIINLPFVDKKELKLYQKGDELSISIKNEKRSFLLPKKLCSKEVAGANYSEGKLIISFN</sequence>
<dbReference type="InterPro" id="IPR040612">
    <property type="entry name" value="ArsA_HSP20-like"/>
</dbReference>
<comment type="similarity">
    <text evidence="1">Belongs to the arsA ATPase family.</text>
</comment>
<keyword evidence="5" id="KW-1185">Reference proteome</keyword>
<dbReference type="CDD" id="cd02035">
    <property type="entry name" value="ArsA"/>
    <property type="match status" value="1"/>
</dbReference>
<comment type="caution">
    <text evidence="4">The sequence shown here is derived from an EMBL/GenBank/DDBJ whole genome shotgun (WGS) entry which is preliminary data.</text>
</comment>
<organism evidence="4 5">
    <name type="scientific">Tissierella simiarum</name>
    <dbReference type="NCBI Taxonomy" id="2841534"/>
    <lineage>
        <taxon>Bacteria</taxon>
        <taxon>Bacillati</taxon>
        <taxon>Bacillota</taxon>
        <taxon>Tissierellia</taxon>
        <taxon>Tissierellales</taxon>
        <taxon>Tissierellaceae</taxon>
        <taxon>Tissierella</taxon>
    </lineage>
</organism>
<dbReference type="RefSeq" id="WP_216517346.1">
    <property type="nucleotide sequence ID" value="NZ_JAHLPM010000003.1"/>
</dbReference>
<dbReference type="InterPro" id="IPR016300">
    <property type="entry name" value="ATPase_ArsA/GET3"/>
</dbReference>
<evidence type="ECO:0000259" key="2">
    <source>
        <dbReference type="Pfam" id="PF02374"/>
    </source>
</evidence>
<dbReference type="Pfam" id="PF02374">
    <property type="entry name" value="ArsA_ATPase"/>
    <property type="match status" value="1"/>
</dbReference>
<feature type="domain" description="ArsA/GET3 Anion-transporting ATPase-like" evidence="2">
    <location>
        <begin position="1"/>
        <end position="302"/>
    </location>
</feature>
<proteinExistence type="inferred from homology"/>
<gene>
    <name evidence="4" type="ORF">KQI42_04900</name>
</gene>
<evidence type="ECO:0000313" key="5">
    <source>
        <dbReference type="Proteomes" id="UP000749471"/>
    </source>
</evidence>
<dbReference type="Pfam" id="PF17886">
    <property type="entry name" value="ArsA_HSP20"/>
    <property type="match status" value="1"/>
</dbReference>
<dbReference type="CDD" id="cd00298">
    <property type="entry name" value="ACD_sHsps_p23-like"/>
    <property type="match status" value="1"/>
</dbReference>
<dbReference type="Proteomes" id="UP000749471">
    <property type="component" value="Unassembled WGS sequence"/>
</dbReference>
<feature type="domain" description="ArsA HSP20-like" evidence="3">
    <location>
        <begin position="325"/>
        <end position="386"/>
    </location>
</feature>
<dbReference type="PANTHER" id="PTHR10803:SF3">
    <property type="entry name" value="ATPASE GET3"/>
    <property type="match status" value="1"/>
</dbReference>
<dbReference type="EMBL" id="JAHLPM010000003">
    <property type="protein sequence ID" value="MBU5437335.1"/>
    <property type="molecule type" value="Genomic_DNA"/>
</dbReference>
<accession>A0ABS6E4F1</accession>
<reference evidence="4 5" key="1">
    <citation type="submission" date="2021-06" db="EMBL/GenBank/DDBJ databases">
        <authorList>
            <person name="Sun Q."/>
            <person name="Li D."/>
        </authorList>
    </citation>
    <scope>NUCLEOTIDE SEQUENCE [LARGE SCALE GENOMIC DNA]</scope>
    <source>
        <strain evidence="4 5">MSJ-40</strain>
    </source>
</reference>
<name>A0ABS6E4F1_9FIRM</name>
<evidence type="ECO:0000313" key="4">
    <source>
        <dbReference type="EMBL" id="MBU5437335.1"/>
    </source>
</evidence>
<dbReference type="InterPro" id="IPR025723">
    <property type="entry name" value="ArsA/GET3_ATPase-like"/>
</dbReference>
<evidence type="ECO:0000256" key="1">
    <source>
        <dbReference type="ARBA" id="ARBA00011040"/>
    </source>
</evidence>